<protein>
    <submittedName>
        <fullName evidence="4">Endo alpha-1,4 polygalactosaminidase</fullName>
    </submittedName>
</protein>
<organism evidence="4">
    <name type="scientific">Streptantibioticus silvisoli</name>
    <dbReference type="NCBI Taxonomy" id="2705255"/>
    <lineage>
        <taxon>Bacteria</taxon>
        <taxon>Bacillati</taxon>
        <taxon>Actinomycetota</taxon>
        <taxon>Actinomycetes</taxon>
        <taxon>Kitasatosporales</taxon>
        <taxon>Streptomycetaceae</taxon>
        <taxon>Streptantibioticus</taxon>
    </lineage>
</organism>
<dbReference type="SUPFAM" id="SSF51445">
    <property type="entry name" value="(Trans)glycosidases"/>
    <property type="match status" value="1"/>
</dbReference>
<keyword evidence="1" id="KW-0732">Signal</keyword>
<feature type="signal peptide" evidence="1">
    <location>
        <begin position="1"/>
        <end position="40"/>
    </location>
</feature>
<evidence type="ECO:0000259" key="2">
    <source>
        <dbReference type="Pfam" id="PF03537"/>
    </source>
</evidence>
<dbReference type="PANTHER" id="PTHR35273">
    <property type="entry name" value="ALPHA-1,4 POLYGALACTOSAMINIDASE, PUTATIVE (AFU_ORTHOLOGUE AFUA_3G07890)-RELATED"/>
    <property type="match status" value="1"/>
</dbReference>
<dbReference type="EMBL" id="JAAGKO020000028">
    <property type="protein sequence ID" value="MDI5964895.1"/>
    <property type="molecule type" value="Genomic_DNA"/>
</dbReference>
<evidence type="ECO:0000313" key="3">
    <source>
        <dbReference type="EMBL" id="MDI5964895.1"/>
    </source>
</evidence>
<dbReference type="Gene3D" id="3.20.20.70">
    <property type="entry name" value="Aldolase class I"/>
    <property type="match status" value="1"/>
</dbReference>
<dbReference type="RefSeq" id="WP_271318762.1">
    <property type="nucleotide sequence ID" value="NZ_JAAGKO020000028.1"/>
</dbReference>
<dbReference type="EMBL" id="JABXJJ020000020">
    <property type="protein sequence ID" value="MDI5971109.1"/>
    <property type="molecule type" value="Genomic_DNA"/>
</dbReference>
<gene>
    <name evidence="3" type="ORF">POF43_019565</name>
    <name evidence="4" type="ORF">POF50_017450</name>
</gene>
<reference evidence="4 5" key="1">
    <citation type="submission" date="2023-05" db="EMBL/GenBank/DDBJ databases">
        <title>Streptantibioticus silvisoli sp. nov., acidotolerant actinomycetes 1 from pine litter.</title>
        <authorList>
            <person name="Swiecimska M."/>
            <person name="Golinska P."/>
            <person name="Sangal V."/>
            <person name="Wachnowicz B."/>
            <person name="Goodfellow M."/>
        </authorList>
    </citation>
    <scope>NUCLEOTIDE SEQUENCE</scope>
    <source>
        <strain evidence="4">SL13</strain>
        <strain evidence="3 5">SL54</strain>
    </source>
</reference>
<keyword evidence="5" id="KW-1185">Reference proteome</keyword>
<dbReference type="Proteomes" id="UP001156398">
    <property type="component" value="Unassembled WGS sequence"/>
</dbReference>
<evidence type="ECO:0000313" key="4">
    <source>
        <dbReference type="EMBL" id="MDI5971109.1"/>
    </source>
</evidence>
<evidence type="ECO:0000256" key="1">
    <source>
        <dbReference type="SAM" id="SignalP"/>
    </source>
</evidence>
<sequence length="279" mass="29734">MNERSSGAARRRSLTPNRMRLLTAGAAVVAFLAQSGQANAAGPALPPVHADFDYQIGGAYTPPSGVTVVSRDNGDAPAPGLYNICYINAFQAQEGDEDQWGDLLLHDANGAVVYDKDWNEALLDISTAAKQQQVAAKIDAIIDTCAAKGYNAIEPDNYDSYTRSENLLTAGNAEDYITLLAAHAHADGLAIAQKNTVELAPDHATTGLDFAIAEECGYYNECDGYIDAYGSHVIDIEYTDKGLAAACSKWGSQISIVERDEDVNTPSSGDYVRKTCASQ</sequence>
<dbReference type="InterPro" id="IPR013785">
    <property type="entry name" value="Aldolase_TIM"/>
</dbReference>
<name>A0AA90H0M6_9ACTN</name>
<dbReference type="AlphaFoldDB" id="A0AA90H0M6"/>
<dbReference type="PANTHER" id="PTHR35273:SF2">
    <property type="entry name" value="ALPHA-GALACTOSIDASE"/>
    <property type="match status" value="1"/>
</dbReference>
<comment type="caution">
    <text evidence="4">The sequence shown here is derived from an EMBL/GenBank/DDBJ whole genome shotgun (WGS) entry which is preliminary data.</text>
</comment>
<proteinExistence type="predicted"/>
<dbReference type="InterPro" id="IPR017853">
    <property type="entry name" value="GH"/>
</dbReference>
<feature type="chain" id="PRO_5041695234" evidence="1">
    <location>
        <begin position="41"/>
        <end position="279"/>
    </location>
</feature>
<evidence type="ECO:0000313" key="5">
    <source>
        <dbReference type="Proteomes" id="UP001156398"/>
    </source>
</evidence>
<dbReference type="Pfam" id="PF03537">
    <property type="entry name" value="Glyco_hydro_114"/>
    <property type="match status" value="1"/>
</dbReference>
<dbReference type="InterPro" id="IPR004352">
    <property type="entry name" value="GH114_TIM-barrel"/>
</dbReference>
<accession>A0AA90H0M6</accession>
<feature type="domain" description="Glycoside-hydrolase family GH114 TIM-barrel" evidence="2">
    <location>
        <begin position="52"/>
        <end position="263"/>
    </location>
</feature>